<gene>
    <name evidence="1" type="ORF">EI684_06065</name>
</gene>
<organism evidence="1 2">
    <name type="scientific">Candidatus Viridilinea halotolerans</name>
    <dbReference type="NCBI Taxonomy" id="2491704"/>
    <lineage>
        <taxon>Bacteria</taxon>
        <taxon>Bacillati</taxon>
        <taxon>Chloroflexota</taxon>
        <taxon>Chloroflexia</taxon>
        <taxon>Chloroflexales</taxon>
        <taxon>Chloroflexineae</taxon>
        <taxon>Oscillochloridaceae</taxon>
        <taxon>Candidatus Viridilinea</taxon>
    </lineage>
</organism>
<evidence type="ECO:0000313" key="1">
    <source>
        <dbReference type="EMBL" id="RRR74873.1"/>
    </source>
</evidence>
<accession>A0A426U4P7</accession>
<dbReference type="Proteomes" id="UP000280307">
    <property type="component" value="Unassembled WGS sequence"/>
</dbReference>
<dbReference type="AlphaFoldDB" id="A0A426U4P7"/>
<proteinExistence type="predicted"/>
<name>A0A426U4P7_9CHLR</name>
<reference evidence="1 2" key="1">
    <citation type="submission" date="2018-12" db="EMBL/GenBank/DDBJ databases">
        <title>Genome Sequence of Candidatus Viridilinea halotolerans isolated from saline sulfide-rich spring.</title>
        <authorList>
            <person name="Grouzdev D.S."/>
            <person name="Burganskaya E.I."/>
            <person name="Krutkina M.S."/>
            <person name="Sukhacheva M.V."/>
            <person name="Gorlenko V.M."/>
        </authorList>
    </citation>
    <scope>NUCLEOTIDE SEQUENCE [LARGE SCALE GENOMIC DNA]</scope>
    <source>
        <strain evidence="1">Chok-6</strain>
    </source>
</reference>
<evidence type="ECO:0000313" key="2">
    <source>
        <dbReference type="Proteomes" id="UP000280307"/>
    </source>
</evidence>
<dbReference type="EMBL" id="RSAS01000232">
    <property type="protein sequence ID" value="RRR74873.1"/>
    <property type="molecule type" value="Genomic_DNA"/>
</dbReference>
<comment type="caution">
    <text evidence="1">The sequence shown here is derived from an EMBL/GenBank/DDBJ whole genome shotgun (WGS) entry which is preliminary data.</text>
</comment>
<sequence>MIYNVRGGIVDNPKEILLCAIAEDDIGPHLERIYTLVEQRLANRIIEYAAYLGEDAVMQTLKSEIVNYDLPPLRAQRLIDQIERQHQLARMLLGNLPVIATNVALFNGEACHYDGSVQVLVAGDLLEGRLLLTSQRILILATAGGLTSAWAQCRAVEMMERSLVLVTATHNAMIMCSDPQYVATLIAAARHRYVPQAAPTPIRQGKRLG</sequence>
<protein>
    <submittedName>
        <fullName evidence="1">Uncharacterized protein</fullName>
    </submittedName>
</protein>